<organism evidence="2 3">
    <name type="scientific">Alkalibacterium olivapovliticus</name>
    <dbReference type="NCBI Taxonomy" id="99907"/>
    <lineage>
        <taxon>Bacteria</taxon>
        <taxon>Bacillati</taxon>
        <taxon>Bacillota</taxon>
        <taxon>Bacilli</taxon>
        <taxon>Lactobacillales</taxon>
        <taxon>Carnobacteriaceae</taxon>
        <taxon>Alkalibacterium</taxon>
    </lineage>
</organism>
<comment type="caution">
    <text evidence="2">The sequence shown here is derived from an EMBL/GenBank/DDBJ whole genome shotgun (WGS) entry which is preliminary data.</text>
</comment>
<protein>
    <submittedName>
        <fullName evidence="2">GNAT acetyltransferase-like protein</fullName>
    </submittedName>
</protein>
<dbReference type="PANTHER" id="PTHR31143">
    <property type="match status" value="1"/>
</dbReference>
<evidence type="ECO:0000259" key="1">
    <source>
        <dbReference type="PROSITE" id="PS51186"/>
    </source>
</evidence>
<dbReference type="PROSITE" id="PS51186">
    <property type="entry name" value="GNAT"/>
    <property type="match status" value="1"/>
</dbReference>
<dbReference type="Gene3D" id="3.40.630.110">
    <property type="entry name" value="GNAT acetyltransferase-like"/>
    <property type="match status" value="1"/>
</dbReference>
<dbReference type="Proteomes" id="UP000238205">
    <property type="component" value="Unassembled WGS sequence"/>
</dbReference>
<dbReference type="GO" id="GO:0016747">
    <property type="term" value="F:acyltransferase activity, transferring groups other than amino-acyl groups"/>
    <property type="evidence" value="ECO:0007669"/>
    <property type="project" value="InterPro"/>
</dbReference>
<evidence type="ECO:0000313" key="3">
    <source>
        <dbReference type="Proteomes" id="UP000238205"/>
    </source>
</evidence>
<dbReference type="InterPro" id="IPR016181">
    <property type="entry name" value="Acyl_CoA_acyltransferase"/>
</dbReference>
<dbReference type="InterPro" id="IPR027365">
    <property type="entry name" value="GNAT_acetyltra_YdfB-like"/>
</dbReference>
<feature type="domain" description="N-acetyltransferase" evidence="1">
    <location>
        <begin position="129"/>
        <end position="256"/>
    </location>
</feature>
<evidence type="ECO:0000313" key="2">
    <source>
        <dbReference type="EMBL" id="PRY80080.1"/>
    </source>
</evidence>
<dbReference type="EMBL" id="PVTO01000022">
    <property type="protein sequence ID" value="PRY80080.1"/>
    <property type="molecule type" value="Genomic_DNA"/>
</dbReference>
<keyword evidence="2" id="KW-0808">Transferase</keyword>
<dbReference type="PANTHER" id="PTHR31143:SF2">
    <property type="entry name" value="FR47-LIKE DOMAIN-CONTAINING PROTEIN-RELATED"/>
    <property type="match status" value="1"/>
</dbReference>
<gene>
    <name evidence="2" type="ORF">CLV38_12216</name>
</gene>
<proteinExistence type="predicted"/>
<name>A0A2T0W3Q0_9LACT</name>
<dbReference type="InterPro" id="IPR000182">
    <property type="entry name" value="GNAT_dom"/>
</dbReference>
<dbReference type="OrthoDB" id="7054616at2"/>
<dbReference type="Gene3D" id="3.40.630.30">
    <property type="match status" value="1"/>
</dbReference>
<dbReference type="AlphaFoldDB" id="A0A2T0W3Q0"/>
<dbReference type="Pfam" id="PF12746">
    <property type="entry name" value="GNAT_acetyltran"/>
    <property type="match status" value="1"/>
</dbReference>
<dbReference type="InterPro" id="IPR042573">
    <property type="entry name" value="GNAT_acetyltra_N"/>
</dbReference>
<dbReference type="SUPFAM" id="SSF55729">
    <property type="entry name" value="Acyl-CoA N-acyltransferases (Nat)"/>
    <property type="match status" value="1"/>
</dbReference>
<accession>A0A2T0W3Q0</accession>
<sequence length="256" mass="28931">MIIKADSHAKSLIEPFFEQFDDTLLRSYFEGHMGEAWVDDLTHPTAAQVTVSVFTFYAGDHDSPAAEELLRNLPEDVLIIVEADGWKRRLEEVHAGAFEKFSRFRFYNNGRDFDLQHLKSLIADLPDEFTLQKIDETVIKMPSLHSLSEDFTGNFDSVEDYLKRGMGYAVIHNGIVVSAASSFSIYNQGIEIEVGTHPDYRRKGLAAITSAALILDCLDNDIYPNWDAANSESVKLAERLGYVMKEAYDTYSVSNR</sequence>
<reference evidence="2 3" key="1">
    <citation type="submission" date="2018-03" db="EMBL/GenBank/DDBJ databases">
        <title>Genomic Encyclopedia of Archaeal and Bacterial Type Strains, Phase II (KMG-II): from individual species to whole genera.</title>
        <authorList>
            <person name="Goeker M."/>
        </authorList>
    </citation>
    <scope>NUCLEOTIDE SEQUENCE [LARGE SCALE GENOMIC DNA]</scope>
    <source>
        <strain evidence="2 3">DSM 13175</strain>
    </source>
</reference>
<dbReference type="RefSeq" id="WP_106195018.1">
    <property type="nucleotide sequence ID" value="NZ_PVTO01000022.1"/>
</dbReference>
<keyword evidence="3" id="KW-1185">Reference proteome</keyword>